<dbReference type="AlphaFoldDB" id="A0A1R3J645"/>
<feature type="domain" description="PB1-like" evidence="2">
    <location>
        <begin position="8"/>
        <end position="103"/>
    </location>
</feature>
<feature type="region of interest" description="Disordered" evidence="1">
    <location>
        <begin position="190"/>
        <end position="215"/>
    </location>
</feature>
<accession>A0A1R3J645</accession>
<dbReference type="InterPro" id="IPR058594">
    <property type="entry name" value="PB1-like_dom_pln"/>
</dbReference>
<gene>
    <name evidence="3" type="ORF">COLO4_19236</name>
</gene>
<dbReference type="EMBL" id="AWUE01016566">
    <property type="protein sequence ID" value="OMO90329.1"/>
    <property type="molecule type" value="Genomic_DNA"/>
</dbReference>
<comment type="caution">
    <text evidence="3">The sequence shown here is derived from an EMBL/GenBank/DDBJ whole genome shotgun (WGS) entry which is preliminary data.</text>
</comment>
<dbReference type="Proteomes" id="UP000187203">
    <property type="component" value="Unassembled WGS sequence"/>
</dbReference>
<evidence type="ECO:0000313" key="4">
    <source>
        <dbReference type="Proteomes" id="UP000187203"/>
    </source>
</evidence>
<organism evidence="3 4">
    <name type="scientific">Corchorus olitorius</name>
    <dbReference type="NCBI Taxonomy" id="93759"/>
    <lineage>
        <taxon>Eukaryota</taxon>
        <taxon>Viridiplantae</taxon>
        <taxon>Streptophyta</taxon>
        <taxon>Embryophyta</taxon>
        <taxon>Tracheophyta</taxon>
        <taxon>Spermatophyta</taxon>
        <taxon>Magnoliopsida</taxon>
        <taxon>eudicotyledons</taxon>
        <taxon>Gunneridae</taxon>
        <taxon>Pentapetalae</taxon>
        <taxon>rosids</taxon>
        <taxon>malvids</taxon>
        <taxon>Malvales</taxon>
        <taxon>Malvaceae</taxon>
        <taxon>Grewioideae</taxon>
        <taxon>Apeibeae</taxon>
        <taxon>Corchorus</taxon>
    </lineage>
</organism>
<evidence type="ECO:0000259" key="2">
    <source>
        <dbReference type="Pfam" id="PF26130"/>
    </source>
</evidence>
<dbReference type="OrthoDB" id="998442at2759"/>
<name>A0A1R3J645_9ROSI</name>
<proteinExistence type="predicted"/>
<protein>
    <recommendedName>
        <fullName evidence="2">PB1-like domain-containing protein</fullName>
    </recommendedName>
</protein>
<dbReference type="Pfam" id="PF26130">
    <property type="entry name" value="PB1-like"/>
    <property type="match status" value="1"/>
</dbReference>
<evidence type="ECO:0000313" key="3">
    <source>
        <dbReference type="EMBL" id="OMO90329.1"/>
    </source>
</evidence>
<reference evidence="4" key="1">
    <citation type="submission" date="2013-09" db="EMBL/GenBank/DDBJ databases">
        <title>Corchorus olitorius genome sequencing.</title>
        <authorList>
            <person name="Alam M."/>
            <person name="Haque M.S."/>
            <person name="Islam M.S."/>
            <person name="Emdad E.M."/>
            <person name="Islam M.M."/>
            <person name="Ahmed B."/>
            <person name="Halim A."/>
            <person name="Hossen Q.M.M."/>
            <person name="Hossain M.Z."/>
            <person name="Ahmed R."/>
            <person name="Khan M.M."/>
            <person name="Islam R."/>
            <person name="Rashid M.M."/>
            <person name="Khan S.A."/>
            <person name="Rahman M.S."/>
            <person name="Alam M."/>
            <person name="Yahiya A.S."/>
            <person name="Khan M.S."/>
            <person name="Azam M.S."/>
            <person name="Haque T."/>
            <person name="Lashkar M.Z.H."/>
            <person name="Akhand A.I."/>
            <person name="Morshed G."/>
            <person name="Roy S."/>
            <person name="Uddin K.S."/>
            <person name="Rabeya T."/>
            <person name="Hossain A.S."/>
            <person name="Chowdhury A."/>
            <person name="Snigdha A.R."/>
            <person name="Mortoza M.S."/>
            <person name="Matin S.A."/>
            <person name="Hoque S.M.E."/>
            <person name="Islam M.K."/>
            <person name="Roy D.K."/>
            <person name="Haider R."/>
            <person name="Moosa M.M."/>
            <person name="Elias S.M."/>
            <person name="Hasan A.M."/>
            <person name="Jahan S."/>
            <person name="Shafiuddin M."/>
            <person name="Mahmood N."/>
            <person name="Shommy N.S."/>
        </authorList>
    </citation>
    <scope>NUCLEOTIDE SEQUENCE [LARGE SCALE GENOMIC DNA]</scope>
    <source>
        <strain evidence="4">cv. O-4</strain>
    </source>
</reference>
<keyword evidence="4" id="KW-1185">Reference proteome</keyword>
<evidence type="ECO:0000256" key="1">
    <source>
        <dbReference type="SAM" id="MobiDB-lite"/>
    </source>
</evidence>
<sequence length="243" mass="26298">MSFFTGIVRIHYKGRFEVNASAERVAYVDGIVDELQLDPDRLSFFEFMGLLHDAGYKNIHKLFFLSPGKSIINGLVVIEDDKHALKLGNYLRKLGEIDVYVEHAIDIPVSPIREIEFLDPPDVNGNGVGVGQAVANEEGIAEAVVNQEGIDEALGNGNGLDGLFDAEVVMDDAGLVENVAANDEAVNVEVPMGGSDEDKKVPMGSNGEVPMEDDGVHMEDECGFFVDVEDVSDSDDEAADPEL</sequence>